<evidence type="ECO:0000259" key="5">
    <source>
        <dbReference type="Pfam" id="PF00171"/>
    </source>
</evidence>
<dbReference type="FunFam" id="3.40.309.10:FF:000002">
    <property type="entry name" value="Methylmalonate-semialdehyde dehydrogenase (Acylating)"/>
    <property type="match status" value="1"/>
</dbReference>
<name>A0A8H6J2X5_9PEZI</name>
<protein>
    <recommendedName>
        <fullName evidence="2">methylmalonate-semialdehyde dehydrogenase (CoA acylating)</fullName>
        <ecNumber evidence="2">1.2.1.27</ecNumber>
    </recommendedName>
</protein>
<sequence>MRRAISRSIIAGAGRTSGASLARSSLLSSTTMSSSSISPVAARRIHATAMHLNAALASTAESYPNTHEKIAKPEDTPYFLDNKFLTSSATDFIDLHDPATNNLVTRVPQMTTEELQAAVASAEKAFPKWRAMSVLARQQIMFKFVALIRENWDRLAASITLEQGKTFADAKGDVLRGLQVAEAACGAPELLKGEVLEVAKDMETRSYREPLGVVAAICPFNFPAMIPLWCIPIATVTGNTLVLKPSERDPGAAMILAELAQKAGFPEGVINVVHGAHKTVDFILEHPTIKAVSFVGGNKAGEYIFNKGSAHGKRVQANLGAKNHAAVLPDCNKNHFLNSVVGAAFGAAGQRCMALSTCVMVGETKEWLPELAELAKKLNTNGGFEEGADLGPVISPQSKQRIESLIQSAEEEGATILLDGRGYKPAKYPNGNWVAPTIITNVTPDMKCYREEIFGPVLVCLNVDTLDEAIELINKNEYGNGTAIFTRSGATAEAFRRNIEAGQIGINVPIPVPLPMFSFTGNKKSIAGGGANTFYGRPGINFYTQQKTVTALWQSADAVSQKADVSMPTQS</sequence>
<dbReference type="InterPro" id="IPR015590">
    <property type="entry name" value="Aldehyde_DH_dom"/>
</dbReference>
<comment type="similarity">
    <text evidence="1">Belongs to the aldehyde dehydrogenase family.</text>
</comment>
<dbReference type="InterPro" id="IPR016162">
    <property type="entry name" value="Ald_DH_N"/>
</dbReference>
<dbReference type="PROSITE" id="PS00070">
    <property type="entry name" value="ALDEHYDE_DEHYDR_CYS"/>
    <property type="match status" value="1"/>
</dbReference>
<dbReference type="GO" id="GO:0006574">
    <property type="term" value="P:L-valine catabolic process"/>
    <property type="evidence" value="ECO:0007669"/>
    <property type="project" value="TreeGrafter"/>
</dbReference>
<dbReference type="GO" id="GO:0004491">
    <property type="term" value="F:methylmalonate-semialdehyde dehydrogenase (acylating, NAD) activity"/>
    <property type="evidence" value="ECO:0007669"/>
    <property type="project" value="UniProtKB-EC"/>
</dbReference>
<dbReference type="InterPro" id="IPR016163">
    <property type="entry name" value="Ald_DH_C"/>
</dbReference>
<comment type="caution">
    <text evidence="6">The sequence shown here is derived from an EMBL/GenBank/DDBJ whole genome shotgun (WGS) entry which is preliminary data.</text>
</comment>
<proteinExistence type="inferred from homology"/>
<dbReference type="Proteomes" id="UP000652219">
    <property type="component" value="Unassembled WGS sequence"/>
</dbReference>
<evidence type="ECO:0000313" key="7">
    <source>
        <dbReference type="Proteomes" id="UP000652219"/>
    </source>
</evidence>
<dbReference type="Gene3D" id="3.40.309.10">
    <property type="entry name" value="Aldehyde Dehydrogenase, Chain A, domain 2"/>
    <property type="match status" value="1"/>
</dbReference>
<keyword evidence="3" id="KW-0560">Oxidoreductase</keyword>
<dbReference type="CDD" id="cd07085">
    <property type="entry name" value="ALDH_F6_MMSDH"/>
    <property type="match status" value="1"/>
</dbReference>
<keyword evidence="7" id="KW-1185">Reference proteome</keyword>
<dbReference type="GO" id="GO:0005739">
    <property type="term" value="C:mitochondrion"/>
    <property type="evidence" value="ECO:0007669"/>
    <property type="project" value="TreeGrafter"/>
</dbReference>
<feature type="domain" description="Aldehyde dehydrogenase" evidence="5">
    <location>
        <begin position="88"/>
        <end position="549"/>
    </location>
</feature>
<evidence type="ECO:0000256" key="3">
    <source>
        <dbReference type="ARBA" id="ARBA00023002"/>
    </source>
</evidence>
<dbReference type="InterPro" id="IPR016160">
    <property type="entry name" value="Ald_DH_CS_CYS"/>
</dbReference>
<dbReference type="EC" id="1.2.1.27" evidence="2"/>
<dbReference type="InterPro" id="IPR010061">
    <property type="entry name" value="MeMal-semiAld_DH"/>
</dbReference>
<evidence type="ECO:0000256" key="4">
    <source>
        <dbReference type="ARBA" id="ARBA00023027"/>
    </source>
</evidence>
<accession>A0A8H6J2X5</accession>
<gene>
    <name evidence="6" type="ORF">CSOJ01_09446</name>
</gene>
<evidence type="ECO:0000256" key="2">
    <source>
        <dbReference type="ARBA" id="ARBA00013048"/>
    </source>
</evidence>
<keyword evidence="4" id="KW-0520">NAD</keyword>
<dbReference type="PANTHER" id="PTHR43866:SF3">
    <property type="entry name" value="METHYLMALONATE-SEMIALDEHYDE DEHYDROGENASE [ACYLATING], MITOCHONDRIAL"/>
    <property type="match status" value="1"/>
</dbReference>
<dbReference type="PANTHER" id="PTHR43866">
    <property type="entry name" value="MALONATE-SEMIALDEHYDE DEHYDROGENASE"/>
    <property type="match status" value="1"/>
</dbReference>
<reference evidence="6 7" key="1">
    <citation type="journal article" date="2020" name="Phytopathology">
        <title>Genome Sequence Resources of Colletotrichum truncatum, C. plurivorum, C. musicola, and C. sojae: Four Species Pathogenic to Soybean (Glycine max).</title>
        <authorList>
            <person name="Rogerio F."/>
            <person name="Boufleur T.R."/>
            <person name="Ciampi-Guillardi M."/>
            <person name="Sukno S.A."/>
            <person name="Thon M.R."/>
            <person name="Massola Junior N.S."/>
            <person name="Baroncelli R."/>
        </authorList>
    </citation>
    <scope>NUCLEOTIDE SEQUENCE [LARGE SCALE GENOMIC DNA]</scope>
    <source>
        <strain evidence="6 7">LFN0009</strain>
    </source>
</reference>
<dbReference type="Gene3D" id="3.40.605.10">
    <property type="entry name" value="Aldehyde Dehydrogenase, Chain A, domain 1"/>
    <property type="match status" value="1"/>
</dbReference>
<dbReference type="AlphaFoldDB" id="A0A8H6J2X5"/>
<dbReference type="InterPro" id="IPR016161">
    <property type="entry name" value="Ald_DH/histidinol_DH"/>
</dbReference>
<dbReference type="EMBL" id="WIGN01000180">
    <property type="protein sequence ID" value="KAF6805514.1"/>
    <property type="molecule type" value="Genomic_DNA"/>
</dbReference>
<dbReference type="SUPFAM" id="SSF53720">
    <property type="entry name" value="ALDH-like"/>
    <property type="match status" value="1"/>
</dbReference>
<evidence type="ECO:0000256" key="1">
    <source>
        <dbReference type="ARBA" id="ARBA00009986"/>
    </source>
</evidence>
<dbReference type="GO" id="GO:0006210">
    <property type="term" value="P:thymine catabolic process"/>
    <property type="evidence" value="ECO:0007669"/>
    <property type="project" value="TreeGrafter"/>
</dbReference>
<dbReference type="Pfam" id="PF00171">
    <property type="entry name" value="Aldedh"/>
    <property type="match status" value="1"/>
</dbReference>
<evidence type="ECO:0000313" key="6">
    <source>
        <dbReference type="EMBL" id="KAF6805514.1"/>
    </source>
</evidence>
<dbReference type="NCBIfam" id="TIGR01722">
    <property type="entry name" value="MMSDH"/>
    <property type="match status" value="1"/>
</dbReference>
<dbReference type="FunFam" id="3.40.605.10:FF:000003">
    <property type="entry name" value="Methylmalonate-semialdehyde dehydrogenase [acylating]"/>
    <property type="match status" value="1"/>
</dbReference>
<organism evidence="6 7">
    <name type="scientific">Colletotrichum sojae</name>
    <dbReference type="NCBI Taxonomy" id="2175907"/>
    <lineage>
        <taxon>Eukaryota</taxon>
        <taxon>Fungi</taxon>
        <taxon>Dikarya</taxon>
        <taxon>Ascomycota</taxon>
        <taxon>Pezizomycotina</taxon>
        <taxon>Sordariomycetes</taxon>
        <taxon>Hypocreomycetidae</taxon>
        <taxon>Glomerellales</taxon>
        <taxon>Glomerellaceae</taxon>
        <taxon>Colletotrichum</taxon>
        <taxon>Colletotrichum orchidearum species complex</taxon>
    </lineage>
</organism>